<reference evidence="1" key="1">
    <citation type="journal article" date="2023" name="Insect Mol. Biol.">
        <title>Genome sequencing provides insights into the evolution of gene families encoding plant cell wall-degrading enzymes in longhorned beetles.</title>
        <authorList>
            <person name="Shin N.R."/>
            <person name="Okamura Y."/>
            <person name="Kirsch R."/>
            <person name="Pauchet Y."/>
        </authorList>
    </citation>
    <scope>NUCLEOTIDE SEQUENCE</scope>
    <source>
        <strain evidence="1">AMC_N1</strain>
    </source>
</reference>
<comment type="caution">
    <text evidence="1">The sequence shown here is derived from an EMBL/GenBank/DDBJ whole genome shotgun (WGS) entry which is preliminary data.</text>
</comment>
<evidence type="ECO:0000313" key="2">
    <source>
        <dbReference type="Proteomes" id="UP001162162"/>
    </source>
</evidence>
<evidence type="ECO:0000313" key="1">
    <source>
        <dbReference type="EMBL" id="KAJ8946384.1"/>
    </source>
</evidence>
<dbReference type="EMBL" id="JAPWTK010000187">
    <property type="protein sequence ID" value="KAJ8946384.1"/>
    <property type="molecule type" value="Genomic_DNA"/>
</dbReference>
<dbReference type="AlphaFoldDB" id="A0AAV8Y5D6"/>
<organism evidence="1 2">
    <name type="scientific">Aromia moschata</name>
    <dbReference type="NCBI Taxonomy" id="1265417"/>
    <lineage>
        <taxon>Eukaryota</taxon>
        <taxon>Metazoa</taxon>
        <taxon>Ecdysozoa</taxon>
        <taxon>Arthropoda</taxon>
        <taxon>Hexapoda</taxon>
        <taxon>Insecta</taxon>
        <taxon>Pterygota</taxon>
        <taxon>Neoptera</taxon>
        <taxon>Endopterygota</taxon>
        <taxon>Coleoptera</taxon>
        <taxon>Polyphaga</taxon>
        <taxon>Cucujiformia</taxon>
        <taxon>Chrysomeloidea</taxon>
        <taxon>Cerambycidae</taxon>
        <taxon>Cerambycinae</taxon>
        <taxon>Callichromatini</taxon>
        <taxon>Aromia</taxon>
    </lineage>
</organism>
<sequence>MFISTVEAGCFSHYQTSEKHGFNLERLSTIHNEKRVVTKSKDFDFGGKFKQWQKTICMTKWMDERIYWKLLKSKIKLYKFITKYYDDQLLMETAPAETWEDSLIKIIEVIKVIILINSMWVMGFQVRIDSRTDLNATGILLKRAIQKKSSNPAMNERNTNSDYVQARNEMLLSNFCQVTVTIVK</sequence>
<gene>
    <name evidence="1" type="ORF">NQ318_011790</name>
</gene>
<proteinExistence type="predicted"/>
<name>A0AAV8Y5D6_9CUCU</name>
<accession>A0AAV8Y5D6</accession>
<keyword evidence="2" id="KW-1185">Reference proteome</keyword>
<dbReference type="Proteomes" id="UP001162162">
    <property type="component" value="Unassembled WGS sequence"/>
</dbReference>
<protein>
    <submittedName>
        <fullName evidence="1">Uncharacterized protein</fullName>
    </submittedName>
</protein>